<evidence type="ECO:0000256" key="7">
    <source>
        <dbReference type="ARBA" id="ARBA00022801"/>
    </source>
</evidence>
<dbReference type="AlphaFoldDB" id="A0A9Q0N579"/>
<dbReference type="GO" id="GO:0008270">
    <property type="term" value="F:zinc ion binding"/>
    <property type="evidence" value="ECO:0007669"/>
    <property type="project" value="InterPro"/>
</dbReference>
<evidence type="ECO:0000256" key="9">
    <source>
        <dbReference type="ARBA" id="ARBA00023049"/>
    </source>
</evidence>
<dbReference type="Proteomes" id="UP001151699">
    <property type="component" value="Chromosome B"/>
</dbReference>
<dbReference type="Pfam" id="PF00246">
    <property type="entry name" value="Peptidase_M14"/>
    <property type="match status" value="1"/>
</dbReference>
<dbReference type="FunFam" id="3.40.630.10:FF:000084">
    <property type="entry name" value="Carboxypeptidase B2"/>
    <property type="match status" value="1"/>
</dbReference>
<evidence type="ECO:0000256" key="3">
    <source>
        <dbReference type="ARBA" id="ARBA00022645"/>
    </source>
</evidence>
<feature type="non-terminal residue" evidence="13">
    <location>
        <position position="1"/>
    </location>
</feature>
<protein>
    <submittedName>
        <fullName evidence="13">Zinc carboxypeptidase A 1</fullName>
    </submittedName>
</protein>
<evidence type="ECO:0000256" key="1">
    <source>
        <dbReference type="ARBA" id="ARBA00001947"/>
    </source>
</evidence>
<keyword evidence="5" id="KW-0479">Metal-binding</keyword>
<keyword evidence="7" id="KW-0378">Hydrolase</keyword>
<sequence>TTAASIPKQRFDNFKIFSVNVENSEQLNVLSELEKHDYDFWESPVLGDVADLVIPPDKESYFMRLVNLHEMNASVKVANIQDLMDLQQPIIAPKSGYEWELYHSLDEIYAFLDELLEQFPTFLTPFTVGYSYENREIRGVKLSRQEGNKAILIDATIHAREWISTPAATWLLKELLKSEKPEVADMSSNIDWYIIPVNRAWRKSRTPHSHLCYGVDLNRNFDFHWNTVGASDDPCSDIYAGPSPFSDKESIAYKDFFEANKERFMVHFAFHSPGQYILSPFGYTYNYPDNHDELMKIGNAAAKAISQRNGTEYLVGTTAEVLRPNSGTVRDWMKGVHNISATYTIEMRYVRQ</sequence>
<evidence type="ECO:0000256" key="10">
    <source>
        <dbReference type="ARBA" id="ARBA00023157"/>
    </source>
</evidence>
<comment type="caution">
    <text evidence="13">The sequence shown here is derived from an EMBL/GenBank/DDBJ whole genome shotgun (WGS) entry which is preliminary data.</text>
</comment>
<dbReference type="PRINTS" id="PR00765">
    <property type="entry name" value="CRBOXYPTASEA"/>
</dbReference>
<dbReference type="PANTHER" id="PTHR11705:SF123">
    <property type="entry name" value="PEPTIDASE M14 CARBOXYPEPTIDASE A DOMAIN-CONTAINING PROTEIN-RELATED"/>
    <property type="match status" value="1"/>
</dbReference>
<dbReference type="InterPro" id="IPR057246">
    <property type="entry name" value="CARBOXYPEPT_ZN_1"/>
</dbReference>
<dbReference type="SUPFAM" id="SSF54897">
    <property type="entry name" value="Protease propeptides/inhibitors"/>
    <property type="match status" value="1"/>
</dbReference>
<evidence type="ECO:0000256" key="8">
    <source>
        <dbReference type="ARBA" id="ARBA00022833"/>
    </source>
</evidence>
<dbReference type="Gene3D" id="3.30.70.340">
    <property type="entry name" value="Metallocarboxypeptidase-like"/>
    <property type="match status" value="1"/>
</dbReference>
<dbReference type="InterPro" id="IPR000834">
    <property type="entry name" value="Peptidase_M14"/>
</dbReference>
<dbReference type="InterPro" id="IPR003146">
    <property type="entry name" value="M14A_act_pep"/>
</dbReference>
<keyword evidence="10" id="KW-1015">Disulfide bond</keyword>
<organism evidence="13 14">
    <name type="scientific">Pseudolycoriella hygida</name>
    <dbReference type="NCBI Taxonomy" id="35572"/>
    <lineage>
        <taxon>Eukaryota</taxon>
        <taxon>Metazoa</taxon>
        <taxon>Ecdysozoa</taxon>
        <taxon>Arthropoda</taxon>
        <taxon>Hexapoda</taxon>
        <taxon>Insecta</taxon>
        <taxon>Pterygota</taxon>
        <taxon>Neoptera</taxon>
        <taxon>Endopterygota</taxon>
        <taxon>Diptera</taxon>
        <taxon>Nematocera</taxon>
        <taxon>Sciaroidea</taxon>
        <taxon>Sciaridae</taxon>
        <taxon>Pseudolycoriella</taxon>
    </lineage>
</organism>
<feature type="active site" description="Proton donor/acceptor" evidence="11">
    <location>
        <position position="346"/>
    </location>
</feature>
<dbReference type="GO" id="GO:0004181">
    <property type="term" value="F:metallocarboxypeptidase activity"/>
    <property type="evidence" value="ECO:0007669"/>
    <property type="project" value="InterPro"/>
</dbReference>
<evidence type="ECO:0000259" key="12">
    <source>
        <dbReference type="PROSITE" id="PS52035"/>
    </source>
</evidence>
<dbReference type="PANTHER" id="PTHR11705">
    <property type="entry name" value="PROTEASE FAMILY M14 CARBOXYPEPTIDASE A,B"/>
    <property type="match status" value="1"/>
</dbReference>
<evidence type="ECO:0000256" key="5">
    <source>
        <dbReference type="ARBA" id="ARBA00022723"/>
    </source>
</evidence>
<evidence type="ECO:0000256" key="2">
    <source>
        <dbReference type="ARBA" id="ARBA00005988"/>
    </source>
</evidence>
<dbReference type="GO" id="GO:0005615">
    <property type="term" value="C:extracellular space"/>
    <property type="evidence" value="ECO:0007669"/>
    <property type="project" value="TreeGrafter"/>
</dbReference>
<dbReference type="SUPFAM" id="SSF53187">
    <property type="entry name" value="Zn-dependent exopeptidases"/>
    <property type="match status" value="1"/>
</dbReference>
<keyword evidence="8" id="KW-0862">Zinc</keyword>
<dbReference type="Gene3D" id="3.40.630.10">
    <property type="entry name" value="Zn peptidases"/>
    <property type="match status" value="1"/>
</dbReference>
<dbReference type="PROSITE" id="PS52035">
    <property type="entry name" value="PEPTIDASE_M14"/>
    <property type="match status" value="1"/>
</dbReference>
<comment type="similarity">
    <text evidence="2 11">Belongs to the peptidase M14 family.</text>
</comment>
<keyword evidence="4" id="KW-0645">Protease</keyword>
<gene>
    <name evidence="13" type="ORF">Bhyg_08087</name>
</gene>
<feature type="domain" description="Peptidase M14" evidence="12">
    <location>
        <begin position="101"/>
        <end position="352"/>
    </location>
</feature>
<name>A0A9Q0N579_9DIPT</name>
<dbReference type="EMBL" id="WJQU01000002">
    <property type="protein sequence ID" value="KAJ6643131.1"/>
    <property type="molecule type" value="Genomic_DNA"/>
</dbReference>
<proteinExistence type="inferred from homology"/>
<evidence type="ECO:0000313" key="13">
    <source>
        <dbReference type="EMBL" id="KAJ6643131.1"/>
    </source>
</evidence>
<dbReference type="InterPro" id="IPR036990">
    <property type="entry name" value="M14A-like_propep"/>
</dbReference>
<comment type="cofactor">
    <cofactor evidence="1">
        <name>Zn(2+)</name>
        <dbReference type="ChEBI" id="CHEBI:29105"/>
    </cofactor>
</comment>
<dbReference type="OrthoDB" id="3626597at2759"/>
<keyword evidence="6" id="KW-0732">Signal</keyword>
<dbReference type="SMART" id="SM00631">
    <property type="entry name" value="Zn_pept"/>
    <property type="match status" value="1"/>
</dbReference>
<accession>A0A9Q0N579</accession>
<evidence type="ECO:0000313" key="14">
    <source>
        <dbReference type="Proteomes" id="UP001151699"/>
    </source>
</evidence>
<evidence type="ECO:0000256" key="11">
    <source>
        <dbReference type="PROSITE-ProRule" id="PRU01379"/>
    </source>
</evidence>
<dbReference type="PROSITE" id="PS00132">
    <property type="entry name" value="CARBOXYPEPT_ZN_1"/>
    <property type="match status" value="1"/>
</dbReference>
<dbReference type="GO" id="GO:0006508">
    <property type="term" value="P:proteolysis"/>
    <property type="evidence" value="ECO:0007669"/>
    <property type="project" value="UniProtKB-KW"/>
</dbReference>
<keyword evidence="3 13" id="KW-0121">Carboxypeptidase</keyword>
<keyword evidence="14" id="KW-1185">Reference proteome</keyword>
<reference evidence="13" key="1">
    <citation type="submission" date="2022-07" db="EMBL/GenBank/DDBJ databases">
        <authorList>
            <person name="Trinca V."/>
            <person name="Uliana J.V.C."/>
            <person name="Torres T.T."/>
            <person name="Ward R.J."/>
            <person name="Monesi N."/>
        </authorList>
    </citation>
    <scope>NUCLEOTIDE SEQUENCE</scope>
    <source>
        <strain evidence="13">HSMRA1968</strain>
        <tissue evidence="13">Whole embryos</tissue>
    </source>
</reference>
<evidence type="ECO:0000256" key="6">
    <source>
        <dbReference type="ARBA" id="ARBA00022729"/>
    </source>
</evidence>
<feature type="non-terminal residue" evidence="13">
    <location>
        <position position="352"/>
    </location>
</feature>
<keyword evidence="9" id="KW-0482">Metalloprotease</keyword>
<dbReference type="Pfam" id="PF02244">
    <property type="entry name" value="Propep_M14"/>
    <property type="match status" value="1"/>
</dbReference>
<evidence type="ECO:0000256" key="4">
    <source>
        <dbReference type="ARBA" id="ARBA00022670"/>
    </source>
</evidence>